<proteinExistence type="predicted"/>
<dbReference type="PANTHER" id="PTHR37540:SF5">
    <property type="entry name" value="TRANSCRIPTION FACTOR DOMAIN-CONTAINING PROTEIN"/>
    <property type="match status" value="1"/>
</dbReference>
<dbReference type="STRING" id="278944.A0A4Z1I3M3"/>
<evidence type="ECO:0008006" key="3">
    <source>
        <dbReference type="Google" id="ProtNLM"/>
    </source>
</evidence>
<dbReference type="Proteomes" id="UP000297452">
    <property type="component" value="Unassembled WGS sequence"/>
</dbReference>
<dbReference type="Pfam" id="PF11951">
    <property type="entry name" value="Fungal_trans_2"/>
    <property type="match status" value="1"/>
</dbReference>
<evidence type="ECO:0000313" key="2">
    <source>
        <dbReference type="Proteomes" id="UP000297452"/>
    </source>
</evidence>
<reference evidence="1 2" key="1">
    <citation type="submission" date="2017-12" db="EMBL/GenBank/DDBJ databases">
        <title>Comparative genomics of Botrytis spp.</title>
        <authorList>
            <person name="Valero-Jimenez C.A."/>
            <person name="Tapia P."/>
            <person name="Veloso J."/>
            <person name="Silva-Moreno E."/>
            <person name="Staats M."/>
            <person name="Valdes J.H."/>
            <person name="Van Kan J.A.L."/>
        </authorList>
    </citation>
    <scope>NUCLEOTIDE SEQUENCE [LARGE SCALE GENOMIC DNA]</scope>
    <source>
        <strain evidence="1 2">MUCL2120</strain>
    </source>
</reference>
<keyword evidence="2" id="KW-1185">Reference proteome</keyword>
<accession>A0A4Z1I3M3</accession>
<dbReference type="AlphaFoldDB" id="A0A4Z1I3M3"/>
<dbReference type="EMBL" id="PQXJ01000351">
    <property type="protein sequence ID" value="TGO51573.1"/>
    <property type="molecule type" value="Genomic_DNA"/>
</dbReference>
<name>A0A4Z1I3M3_9HELO</name>
<gene>
    <name evidence="1" type="ORF">BOTNAR_0351g00060</name>
</gene>
<sequence length="555" mass="63305">MDATQPIGTDGPKIDVYKDWHIPGKIQWKATEFSVKESSVESKSSTSTHPSSATFNCREGGPKQKFAFIDLSSSGIKTDGNVRKFVRKHVRNDFLSKSTRKSKGDPKLRSKCIKPFVEPKSVTSDSHQHHGLVIENLIGFPTALSLSPWPIEMTTRTHRLLSRYFTHVSSRMYPLSKYLSSNPLRSDEWFRFTISDAAMFHAILYAGAIYLSLLQGEKNSEDSVYHLGKTLEIIQKRLQDGKPADDSTIAALSCVALGEANTGHLDLWHIHMRGIQQMINTRGTMSSLPMIIQTKLRRSDITGAIDYAAEPYLYYKPRNHSEISISKILPMRRIGTINAYIEITLARCGIHPNLIRTMQYLAIFYQSIQFASSSRILLDPGNFLDDIYWIEYELLSFPLSLEGEQEPIIDKATRIGALLFMKSIIEEYPHSSTSPSILLQQLQESLSKIDTATTTEQTCQWLIWLFTIGAVHSKRDHITRTWFVEQLAGLHMKRLRDLLIGGQVHAEKLEEEDEGEPQLWRLLELRKVIGERDLFLLWDDVARWRRESYGFGEGN</sequence>
<dbReference type="InterPro" id="IPR021858">
    <property type="entry name" value="Fun_TF"/>
</dbReference>
<evidence type="ECO:0000313" key="1">
    <source>
        <dbReference type="EMBL" id="TGO51573.1"/>
    </source>
</evidence>
<dbReference type="PANTHER" id="PTHR37540">
    <property type="entry name" value="TRANSCRIPTION FACTOR (ACR-2), PUTATIVE-RELATED-RELATED"/>
    <property type="match status" value="1"/>
</dbReference>
<protein>
    <recommendedName>
        <fullName evidence="3">Transcription factor domain-containing protein</fullName>
    </recommendedName>
</protein>
<comment type="caution">
    <text evidence="1">The sequence shown here is derived from an EMBL/GenBank/DDBJ whole genome shotgun (WGS) entry which is preliminary data.</text>
</comment>
<organism evidence="1 2">
    <name type="scientific">Botryotinia narcissicola</name>
    <dbReference type="NCBI Taxonomy" id="278944"/>
    <lineage>
        <taxon>Eukaryota</taxon>
        <taxon>Fungi</taxon>
        <taxon>Dikarya</taxon>
        <taxon>Ascomycota</taxon>
        <taxon>Pezizomycotina</taxon>
        <taxon>Leotiomycetes</taxon>
        <taxon>Helotiales</taxon>
        <taxon>Sclerotiniaceae</taxon>
        <taxon>Botryotinia</taxon>
    </lineage>
</organism>
<dbReference type="OrthoDB" id="4158087at2759"/>